<dbReference type="EMBL" id="QAOT01000012">
    <property type="protein sequence ID" value="PTR16744.1"/>
    <property type="molecule type" value="Genomic_DNA"/>
</dbReference>
<dbReference type="OrthoDB" id="9814913at2"/>
<keyword evidence="6" id="KW-1185">Reference proteome</keyword>
<keyword evidence="4" id="KW-0460">Magnesium</keyword>
<reference evidence="5 6" key="1">
    <citation type="submission" date="2018-04" db="EMBL/GenBank/DDBJ databases">
        <title>Genomic Encyclopedia of Type Strains, Phase III (KMG-III): the genomes of soil and plant-associated and newly described type strains.</title>
        <authorList>
            <person name="Whitman W."/>
        </authorList>
    </citation>
    <scope>NUCLEOTIDE SEQUENCE [LARGE SCALE GENOMIC DNA]</scope>
    <source>
        <strain evidence="5 6">KA25</strain>
    </source>
</reference>
<dbReference type="CDD" id="cd01627">
    <property type="entry name" value="HAD_TPP"/>
    <property type="match status" value="1"/>
</dbReference>
<dbReference type="InterPro" id="IPR036412">
    <property type="entry name" value="HAD-like_sf"/>
</dbReference>
<comment type="function">
    <text evidence="4">Removes the phosphate from trehalose 6-phosphate to produce free trehalose.</text>
</comment>
<dbReference type="GO" id="GO:0005992">
    <property type="term" value="P:trehalose biosynthetic process"/>
    <property type="evidence" value="ECO:0007669"/>
    <property type="project" value="UniProtKB-UniPathway"/>
</dbReference>
<dbReference type="RefSeq" id="WP_011909890.1">
    <property type="nucleotide sequence ID" value="NZ_CP089965.1"/>
</dbReference>
<comment type="caution">
    <text evidence="5">The sequence shown here is derived from an EMBL/GenBank/DDBJ whole genome shotgun (WGS) entry which is preliminary data.</text>
</comment>
<sequence>MNQPALHPEHDDGKAILRAALRDAPGEWALFLDIDGTLVDIAEQPHDVRVEPGLPQDLASLADRMGGALALVTGRRVDWIDANFGPHLFPAAGLHGVERRRASGELDRAALTPSLNALRKDLGRRTARMPGVLLEDKVAAVALHYRQAPERERDVRAMMEMALKVMGDGWVLQHGKMVVELRPASANKGTAVEAFLTESPFAGRRPVAVGDDVTDEEMFRVANARGGLSVRICETEAPTLAAARLNSPQTLRDLVAELAA</sequence>
<keyword evidence="3 4" id="KW-0378">Hydrolase</keyword>
<dbReference type="NCBIfam" id="TIGR01484">
    <property type="entry name" value="HAD-SF-IIB"/>
    <property type="match status" value="1"/>
</dbReference>
<dbReference type="Pfam" id="PF02358">
    <property type="entry name" value="Trehalose_PPase"/>
    <property type="match status" value="1"/>
</dbReference>
<dbReference type="InterPro" id="IPR044651">
    <property type="entry name" value="OTSB-like"/>
</dbReference>
<dbReference type="Proteomes" id="UP000244060">
    <property type="component" value="Unassembled WGS sequence"/>
</dbReference>
<dbReference type="Gene3D" id="3.30.70.1020">
    <property type="entry name" value="Trehalose-6-phosphate phosphatase related protein, domain 2"/>
    <property type="match status" value="1"/>
</dbReference>
<comment type="similarity">
    <text evidence="2 4">Belongs to the trehalose phosphatase family.</text>
</comment>
<dbReference type="PANTHER" id="PTHR43768">
    <property type="entry name" value="TREHALOSE 6-PHOSPHATE PHOSPHATASE"/>
    <property type="match status" value="1"/>
</dbReference>
<accession>A0A2T5K2U8</accession>
<dbReference type="GO" id="GO:0004805">
    <property type="term" value="F:trehalose-phosphatase activity"/>
    <property type="evidence" value="ECO:0007669"/>
    <property type="project" value="UniProtKB-EC"/>
</dbReference>
<comment type="catalytic activity">
    <reaction evidence="4">
        <text>alpha,alpha-trehalose 6-phosphate + H2O = alpha,alpha-trehalose + phosphate</text>
        <dbReference type="Rhea" id="RHEA:23420"/>
        <dbReference type="ChEBI" id="CHEBI:15377"/>
        <dbReference type="ChEBI" id="CHEBI:16551"/>
        <dbReference type="ChEBI" id="CHEBI:43474"/>
        <dbReference type="ChEBI" id="CHEBI:58429"/>
        <dbReference type="EC" id="3.1.3.12"/>
    </reaction>
</comment>
<keyword evidence="4" id="KW-0479">Metal-binding</keyword>
<evidence type="ECO:0000256" key="3">
    <source>
        <dbReference type="ARBA" id="ARBA00022801"/>
    </source>
</evidence>
<dbReference type="InterPro" id="IPR003337">
    <property type="entry name" value="Trehalose_PPase"/>
</dbReference>
<dbReference type="GO" id="GO:0046872">
    <property type="term" value="F:metal ion binding"/>
    <property type="evidence" value="ECO:0007669"/>
    <property type="project" value="UniProtKB-KW"/>
</dbReference>
<comment type="cofactor">
    <cofactor evidence="4">
        <name>Mg(2+)</name>
        <dbReference type="ChEBI" id="CHEBI:18420"/>
    </cofactor>
</comment>
<proteinExistence type="inferred from homology"/>
<comment type="pathway">
    <text evidence="1 4">Glycan biosynthesis; trehalose biosynthesis.</text>
</comment>
<evidence type="ECO:0000256" key="2">
    <source>
        <dbReference type="ARBA" id="ARBA00008770"/>
    </source>
</evidence>
<evidence type="ECO:0000313" key="6">
    <source>
        <dbReference type="Proteomes" id="UP000244060"/>
    </source>
</evidence>
<dbReference type="PANTHER" id="PTHR43768:SF3">
    <property type="entry name" value="TREHALOSE 6-PHOSPHATE PHOSPHATASE"/>
    <property type="match status" value="1"/>
</dbReference>
<dbReference type="SUPFAM" id="SSF56784">
    <property type="entry name" value="HAD-like"/>
    <property type="match status" value="1"/>
</dbReference>
<dbReference type="Gene3D" id="3.40.50.1000">
    <property type="entry name" value="HAD superfamily/HAD-like"/>
    <property type="match status" value="1"/>
</dbReference>
<protein>
    <recommendedName>
        <fullName evidence="4">Trehalose 6-phosphate phosphatase</fullName>
        <ecNumber evidence="4">3.1.3.12</ecNumber>
    </recommendedName>
</protein>
<organism evidence="5 6">
    <name type="scientific">Cereibacter azotoformans</name>
    <dbReference type="NCBI Taxonomy" id="43057"/>
    <lineage>
        <taxon>Bacteria</taxon>
        <taxon>Pseudomonadati</taxon>
        <taxon>Pseudomonadota</taxon>
        <taxon>Alphaproteobacteria</taxon>
        <taxon>Rhodobacterales</taxon>
        <taxon>Paracoccaceae</taxon>
        <taxon>Cereibacter</taxon>
    </lineage>
</organism>
<gene>
    <name evidence="5" type="ORF">C8J28_11241</name>
</gene>
<dbReference type="InterPro" id="IPR023214">
    <property type="entry name" value="HAD_sf"/>
</dbReference>
<evidence type="ECO:0000256" key="4">
    <source>
        <dbReference type="RuleBase" id="RU361117"/>
    </source>
</evidence>
<name>A0A2T5K2U8_9RHOB</name>
<evidence type="ECO:0000313" key="5">
    <source>
        <dbReference type="EMBL" id="PTR16744.1"/>
    </source>
</evidence>
<dbReference type="InterPro" id="IPR006379">
    <property type="entry name" value="HAD-SF_hydro_IIB"/>
</dbReference>
<dbReference type="UniPathway" id="UPA00299"/>
<evidence type="ECO:0000256" key="1">
    <source>
        <dbReference type="ARBA" id="ARBA00005199"/>
    </source>
</evidence>
<dbReference type="EC" id="3.1.3.12" evidence="4"/>
<dbReference type="NCBIfam" id="TIGR00685">
    <property type="entry name" value="T6PP"/>
    <property type="match status" value="1"/>
</dbReference>
<dbReference type="AlphaFoldDB" id="A0A2T5K2U8"/>